<dbReference type="AlphaFoldDB" id="A0AAW2CXJ6"/>
<dbReference type="EMBL" id="JAZDWU010000005">
    <property type="protein sequence ID" value="KAL0002802.1"/>
    <property type="molecule type" value="Genomic_DNA"/>
</dbReference>
<evidence type="ECO:0000313" key="1">
    <source>
        <dbReference type="EMBL" id="KAL0002802.1"/>
    </source>
</evidence>
<keyword evidence="2" id="KW-1185">Reference proteome</keyword>
<accession>A0AAW2CXJ6</accession>
<protein>
    <submittedName>
        <fullName evidence="1">Uncharacterized protein</fullName>
    </submittedName>
</protein>
<organism evidence="1 2">
    <name type="scientific">Lithocarpus litseifolius</name>
    <dbReference type="NCBI Taxonomy" id="425828"/>
    <lineage>
        <taxon>Eukaryota</taxon>
        <taxon>Viridiplantae</taxon>
        <taxon>Streptophyta</taxon>
        <taxon>Embryophyta</taxon>
        <taxon>Tracheophyta</taxon>
        <taxon>Spermatophyta</taxon>
        <taxon>Magnoliopsida</taxon>
        <taxon>eudicotyledons</taxon>
        <taxon>Gunneridae</taxon>
        <taxon>Pentapetalae</taxon>
        <taxon>rosids</taxon>
        <taxon>fabids</taxon>
        <taxon>Fagales</taxon>
        <taxon>Fagaceae</taxon>
        <taxon>Lithocarpus</taxon>
    </lineage>
</organism>
<reference evidence="1 2" key="1">
    <citation type="submission" date="2024-01" db="EMBL/GenBank/DDBJ databases">
        <title>A telomere-to-telomere, gap-free genome of sweet tea (Lithocarpus litseifolius).</title>
        <authorList>
            <person name="Zhou J."/>
        </authorList>
    </citation>
    <scope>NUCLEOTIDE SEQUENCE [LARGE SCALE GENOMIC DNA]</scope>
    <source>
        <strain evidence="1">Zhou-2022a</strain>
        <tissue evidence="1">Leaf</tissue>
    </source>
</reference>
<dbReference type="Proteomes" id="UP001459277">
    <property type="component" value="Unassembled WGS sequence"/>
</dbReference>
<sequence>MLSFGDKLEFGPKLFMFLRFWADNENFLDWVREAWNDMDGTRKRITIDSDSYAVRKSSLRRRNGTRKRIRIDSDSYAVRKSSLRRRNGTRKRIRIDSNSYAVRKSSLRRRNESTLKSWLEENTDNWSKTYKGWGANRPSHSACKLIKAIIMSVSDFHAYRRRIHGSLKFKENYLLRKDLEGNFIVKLVHKAVDGDISTKTQKGDIEDMLSIIFDTILADVPQRDYAHDLKCLRDLIGKCDGSVSDWLHIIKHPSLWNYKKRVDFIFRLHTLLENDPVGPYIRSELKKMDRILGDWRKLLPSDGPLHNFLHTHDAGMYPKYGKTASEHLRFFRNFLSHYGKYYCDSLKQRRCCYASDWNEMYVEFLLSEICTNFVVKLFEMVMADTKLRRNALS</sequence>
<evidence type="ECO:0000313" key="2">
    <source>
        <dbReference type="Proteomes" id="UP001459277"/>
    </source>
</evidence>
<comment type="caution">
    <text evidence="1">The sequence shown here is derived from an EMBL/GenBank/DDBJ whole genome shotgun (WGS) entry which is preliminary data.</text>
</comment>
<proteinExistence type="predicted"/>
<name>A0AAW2CXJ6_9ROSI</name>
<gene>
    <name evidence="1" type="ORF">SO802_016583</name>
</gene>